<evidence type="ECO:0000256" key="1">
    <source>
        <dbReference type="RuleBase" id="RU000363"/>
    </source>
</evidence>
<evidence type="ECO:0000313" key="3">
    <source>
        <dbReference type="Proteomes" id="UP000076512"/>
    </source>
</evidence>
<dbReference type="SUPFAM" id="SSF51735">
    <property type="entry name" value="NAD(P)-binding Rossmann-fold domains"/>
    <property type="match status" value="1"/>
</dbReference>
<dbReference type="PRINTS" id="PR00080">
    <property type="entry name" value="SDRFAMILY"/>
</dbReference>
<dbReference type="AlphaFoldDB" id="A0A161XKG5"/>
<dbReference type="InterPro" id="IPR036291">
    <property type="entry name" value="NAD(P)-bd_dom_sf"/>
</dbReference>
<reference evidence="2 3" key="1">
    <citation type="submission" date="2016-04" db="EMBL/GenBank/DDBJ databases">
        <authorList>
            <person name="Evans L.H."/>
            <person name="Alamgir A."/>
            <person name="Owens N."/>
            <person name="Weber N.D."/>
            <person name="Virtaneva K."/>
            <person name="Barbian K."/>
            <person name="Babar A."/>
            <person name="Rosenke K."/>
        </authorList>
    </citation>
    <scope>NUCLEOTIDE SEQUENCE [LARGE SCALE GENOMIC DNA]</scope>
    <source>
        <strain evidence="2 3">IFM 0406</strain>
    </source>
</reference>
<dbReference type="Proteomes" id="UP000076512">
    <property type="component" value="Unassembled WGS sequence"/>
</dbReference>
<dbReference type="PRINTS" id="PR00081">
    <property type="entry name" value="GDHRDH"/>
</dbReference>
<gene>
    <name evidence="2" type="ORF">AWN90_25055</name>
</gene>
<dbReference type="RefSeq" id="WP_067587675.1">
    <property type="nucleotide sequence ID" value="NZ_JABMCZ010000005.1"/>
</dbReference>
<comment type="similarity">
    <text evidence="1">Belongs to the short-chain dehydrogenases/reductases (SDR) family.</text>
</comment>
<dbReference type="Pfam" id="PF00106">
    <property type="entry name" value="adh_short"/>
    <property type="match status" value="1"/>
</dbReference>
<dbReference type="InterPro" id="IPR002347">
    <property type="entry name" value="SDR_fam"/>
</dbReference>
<evidence type="ECO:0000313" key="2">
    <source>
        <dbReference type="EMBL" id="KZM74358.1"/>
    </source>
</evidence>
<name>A0A161XKG5_9NOCA</name>
<dbReference type="Gene3D" id="3.40.50.720">
    <property type="entry name" value="NAD(P)-binding Rossmann-like Domain"/>
    <property type="match status" value="1"/>
</dbReference>
<accession>A0A161XKG5</accession>
<dbReference type="GO" id="GO:0016491">
    <property type="term" value="F:oxidoreductase activity"/>
    <property type="evidence" value="ECO:0007669"/>
    <property type="project" value="TreeGrafter"/>
</dbReference>
<comment type="caution">
    <text evidence="2">The sequence shown here is derived from an EMBL/GenBank/DDBJ whole genome shotgun (WGS) entry which is preliminary data.</text>
</comment>
<dbReference type="GO" id="GO:0008202">
    <property type="term" value="P:steroid metabolic process"/>
    <property type="evidence" value="ECO:0007669"/>
    <property type="project" value="TreeGrafter"/>
</dbReference>
<proteinExistence type="inferred from homology"/>
<dbReference type="EMBL" id="LWGR01000005">
    <property type="protein sequence ID" value="KZM74358.1"/>
    <property type="molecule type" value="Genomic_DNA"/>
</dbReference>
<protein>
    <submittedName>
        <fullName evidence="2">Short-chain dehydrogenase</fullName>
    </submittedName>
</protein>
<organism evidence="2 3">
    <name type="scientific">Nocardia terpenica</name>
    <dbReference type="NCBI Taxonomy" id="455432"/>
    <lineage>
        <taxon>Bacteria</taxon>
        <taxon>Bacillati</taxon>
        <taxon>Actinomycetota</taxon>
        <taxon>Actinomycetes</taxon>
        <taxon>Mycobacteriales</taxon>
        <taxon>Nocardiaceae</taxon>
        <taxon>Nocardia</taxon>
    </lineage>
</organism>
<sequence length="288" mass="31039">MTARDRTGKVVVVTGAATGLGRDCVLDLEDRGFRVVAGVRRTEDGEKLVAAARHGRLRYALVDVTDDDSIRACAEFVDSEYGELWGLVNNAGICIAGPLECIGTPQLRRQLDTNLVGQLSMIRAHLPLLRRSRGRIVNITSGLGTVAFPHFGAYAAAQFAKEALSDALRRELAPSGVEVSVVAPGAIFTPIWDKVPRTAGQVLDEAPAEVAQIYRAGFEATMSASVQQARDSHTTGEQVAAVVARALTATRPRTRYRVGPDSRRVAVLARLLPDRLLDRYLRGGADAR</sequence>
<keyword evidence="3" id="KW-1185">Reference proteome</keyword>
<dbReference type="OrthoDB" id="9792003at2"/>
<dbReference type="PANTHER" id="PTHR43313">
    <property type="entry name" value="SHORT-CHAIN DEHYDROGENASE/REDUCTASE FAMILY 9C"/>
    <property type="match status" value="1"/>
</dbReference>
<dbReference type="STRING" id="455432.AWN90_25055"/>
<dbReference type="CDD" id="cd05374">
    <property type="entry name" value="17beta-HSD-like_SDR_c"/>
    <property type="match status" value="1"/>
</dbReference>
<dbReference type="PANTHER" id="PTHR43313:SF1">
    <property type="entry name" value="3BETA-HYDROXYSTEROID DEHYDROGENASE DHS-16"/>
    <property type="match status" value="1"/>
</dbReference>